<feature type="transmembrane region" description="Helical" evidence="6">
    <location>
        <begin position="112"/>
        <end position="131"/>
    </location>
</feature>
<dbReference type="InterPro" id="IPR052337">
    <property type="entry name" value="SAT4-like"/>
</dbReference>
<evidence type="ECO:0000256" key="2">
    <source>
        <dbReference type="ARBA" id="ARBA00022692"/>
    </source>
</evidence>
<keyword evidence="3 6" id="KW-1133">Transmembrane helix</keyword>
<dbReference type="InterPro" id="IPR049326">
    <property type="entry name" value="Rhodopsin_dom_fungi"/>
</dbReference>
<dbReference type="Proteomes" id="UP000717696">
    <property type="component" value="Unassembled WGS sequence"/>
</dbReference>
<evidence type="ECO:0000256" key="5">
    <source>
        <dbReference type="ARBA" id="ARBA00038359"/>
    </source>
</evidence>
<feature type="transmembrane region" description="Helical" evidence="6">
    <location>
        <begin position="181"/>
        <end position="205"/>
    </location>
</feature>
<evidence type="ECO:0000256" key="6">
    <source>
        <dbReference type="SAM" id="Phobius"/>
    </source>
</evidence>
<gene>
    <name evidence="8" type="ORF">B0J13DRAFT_600155</name>
</gene>
<organism evidence="8 9">
    <name type="scientific">Dactylonectria estremocensis</name>
    <dbReference type="NCBI Taxonomy" id="1079267"/>
    <lineage>
        <taxon>Eukaryota</taxon>
        <taxon>Fungi</taxon>
        <taxon>Dikarya</taxon>
        <taxon>Ascomycota</taxon>
        <taxon>Pezizomycotina</taxon>
        <taxon>Sordariomycetes</taxon>
        <taxon>Hypocreomycetidae</taxon>
        <taxon>Hypocreales</taxon>
        <taxon>Nectriaceae</taxon>
        <taxon>Dactylonectria</taxon>
    </lineage>
</organism>
<dbReference type="OrthoDB" id="2988756at2759"/>
<feature type="transmembrane region" description="Helical" evidence="6">
    <location>
        <begin position="143"/>
        <end position="161"/>
    </location>
</feature>
<proteinExistence type="inferred from homology"/>
<dbReference type="Pfam" id="PF20684">
    <property type="entry name" value="Fung_rhodopsin"/>
    <property type="match status" value="1"/>
</dbReference>
<protein>
    <recommendedName>
        <fullName evidence="7">Rhodopsin domain-containing protein</fullName>
    </recommendedName>
</protein>
<reference evidence="8" key="1">
    <citation type="journal article" date="2021" name="Nat. Commun.">
        <title>Genetic determinants of endophytism in the Arabidopsis root mycobiome.</title>
        <authorList>
            <person name="Mesny F."/>
            <person name="Miyauchi S."/>
            <person name="Thiergart T."/>
            <person name="Pickel B."/>
            <person name="Atanasova L."/>
            <person name="Karlsson M."/>
            <person name="Huettel B."/>
            <person name="Barry K.W."/>
            <person name="Haridas S."/>
            <person name="Chen C."/>
            <person name="Bauer D."/>
            <person name="Andreopoulos W."/>
            <person name="Pangilinan J."/>
            <person name="LaButti K."/>
            <person name="Riley R."/>
            <person name="Lipzen A."/>
            <person name="Clum A."/>
            <person name="Drula E."/>
            <person name="Henrissat B."/>
            <person name="Kohler A."/>
            <person name="Grigoriev I.V."/>
            <person name="Martin F.M."/>
            <person name="Hacquard S."/>
        </authorList>
    </citation>
    <scope>NUCLEOTIDE SEQUENCE</scope>
    <source>
        <strain evidence="8">MPI-CAGE-AT-0021</strain>
    </source>
</reference>
<dbReference type="PANTHER" id="PTHR33048">
    <property type="entry name" value="PTH11-LIKE INTEGRAL MEMBRANE PROTEIN (AFU_ORTHOLOGUE AFUA_5G11245)"/>
    <property type="match status" value="1"/>
</dbReference>
<keyword evidence="4 6" id="KW-0472">Membrane</keyword>
<dbReference type="GO" id="GO:0016020">
    <property type="term" value="C:membrane"/>
    <property type="evidence" value="ECO:0007669"/>
    <property type="project" value="UniProtKB-SubCell"/>
</dbReference>
<evidence type="ECO:0000256" key="1">
    <source>
        <dbReference type="ARBA" id="ARBA00004141"/>
    </source>
</evidence>
<feature type="transmembrane region" description="Helical" evidence="6">
    <location>
        <begin position="6"/>
        <end position="27"/>
    </location>
</feature>
<feature type="domain" description="Rhodopsin" evidence="7">
    <location>
        <begin position="31"/>
        <end position="273"/>
    </location>
</feature>
<evidence type="ECO:0000256" key="3">
    <source>
        <dbReference type="ARBA" id="ARBA00022989"/>
    </source>
</evidence>
<evidence type="ECO:0000259" key="7">
    <source>
        <dbReference type="Pfam" id="PF20684"/>
    </source>
</evidence>
<keyword evidence="9" id="KW-1185">Reference proteome</keyword>
<evidence type="ECO:0000313" key="9">
    <source>
        <dbReference type="Proteomes" id="UP000717696"/>
    </source>
</evidence>
<comment type="subcellular location">
    <subcellularLocation>
        <location evidence="1">Membrane</location>
        <topology evidence="1">Multi-pass membrane protein</topology>
    </subcellularLocation>
</comment>
<name>A0A9P9D8A1_9HYPO</name>
<keyword evidence="2 6" id="KW-0812">Transmembrane</keyword>
<feature type="transmembrane region" description="Helical" evidence="6">
    <location>
        <begin position="217"/>
        <end position="241"/>
    </location>
</feature>
<comment type="caution">
    <text evidence="8">The sequence shown here is derived from an EMBL/GenBank/DDBJ whole genome shotgun (WGS) entry which is preliminary data.</text>
</comment>
<accession>A0A9P9D8A1</accession>
<evidence type="ECO:0000313" key="8">
    <source>
        <dbReference type="EMBL" id="KAH7114161.1"/>
    </source>
</evidence>
<sequence>MSLSSDVIFGIAAASVCATLILFRCGYRLFLRCKSHPSCHRTWHADDVYMTFALLPLIGRTTCIALSFTLNPAHAHSLATEADAAAQNLTIAQLNENYVTSFKLLIPSRICYALFLWCLKLCLLSFYSRFVHVLRWGNAAFQALRWLIVLSFVIVLIPTLIECRPLHLMWGIEKHECQRAVGNLVTMAVFNIITDAALVIFPFPIFRYVKIDRKARLPLIFLFCVAGFVVVVTIIRLPMILNQSVSQRSRSMWASIEILCACVVANTAFFYALFKDFQQGHDSRVGNSRNVGQNSFYMQSIPSTSRHARESLPTYR</sequence>
<feature type="transmembrane region" description="Helical" evidence="6">
    <location>
        <begin position="253"/>
        <end position="274"/>
    </location>
</feature>
<dbReference type="AlphaFoldDB" id="A0A9P9D8A1"/>
<dbReference type="PANTHER" id="PTHR33048:SF19">
    <property type="entry name" value="MEMBRANE PROTEIN PTH11-LIKE, PUTATIVE (AFU_ORTHOLOGUE AFUA_1G14080)-RELATED"/>
    <property type="match status" value="1"/>
</dbReference>
<comment type="similarity">
    <text evidence="5">Belongs to the SAT4 family.</text>
</comment>
<feature type="transmembrane region" description="Helical" evidence="6">
    <location>
        <begin position="48"/>
        <end position="68"/>
    </location>
</feature>
<evidence type="ECO:0000256" key="4">
    <source>
        <dbReference type="ARBA" id="ARBA00023136"/>
    </source>
</evidence>
<dbReference type="EMBL" id="JAGMUU010000043">
    <property type="protein sequence ID" value="KAH7114161.1"/>
    <property type="molecule type" value="Genomic_DNA"/>
</dbReference>